<keyword evidence="3" id="KW-1185">Reference proteome</keyword>
<gene>
    <name evidence="2" type="ORF">SteCoe_36502</name>
</gene>
<dbReference type="AlphaFoldDB" id="A0A1R2APY2"/>
<evidence type="ECO:0000313" key="2">
    <source>
        <dbReference type="EMBL" id="OMJ66603.1"/>
    </source>
</evidence>
<reference evidence="2 3" key="1">
    <citation type="submission" date="2016-11" db="EMBL/GenBank/DDBJ databases">
        <title>The macronuclear genome of Stentor coeruleus: a giant cell with tiny introns.</title>
        <authorList>
            <person name="Slabodnick M."/>
            <person name="Ruby J.G."/>
            <person name="Reiff S.B."/>
            <person name="Swart E.C."/>
            <person name="Gosai S."/>
            <person name="Prabakaran S."/>
            <person name="Witkowska E."/>
            <person name="Larue G.E."/>
            <person name="Fisher S."/>
            <person name="Freeman R.M."/>
            <person name="Gunawardena J."/>
            <person name="Chu W."/>
            <person name="Stover N.A."/>
            <person name="Gregory B.D."/>
            <person name="Nowacki M."/>
            <person name="Derisi J."/>
            <person name="Roy S.W."/>
            <person name="Marshall W.F."/>
            <person name="Sood P."/>
        </authorList>
    </citation>
    <scope>NUCLEOTIDE SEQUENCE [LARGE SCALE GENOMIC DNA]</scope>
    <source>
        <strain evidence="2">WM001</strain>
    </source>
</reference>
<accession>A0A1R2APY2</accession>
<protein>
    <submittedName>
        <fullName evidence="2">Uncharacterized protein</fullName>
    </submittedName>
</protein>
<organism evidence="2 3">
    <name type="scientific">Stentor coeruleus</name>
    <dbReference type="NCBI Taxonomy" id="5963"/>
    <lineage>
        <taxon>Eukaryota</taxon>
        <taxon>Sar</taxon>
        <taxon>Alveolata</taxon>
        <taxon>Ciliophora</taxon>
        <taxon>Postciliodesmatophora</taxon>
        <taxon>Heterotrichea</taxon>
        <taxon>Heterotrichida</taxon>
        <taxon>Stentoridae</taxon>
        <taxon>Stentor</taxon>
    </lineage>
</organism>
<dbReference type="Proteomes" id="UP000187209">
    <property type="component" value="Unassembled WGS sequence"/>
</dbReference>
<feature type="compositionally biased region" description="Low complexity" evidence="1">
    <location>
        <begin position="127"/>
        <end position="136"/>
    </location>
</feature>
<dbReference type="EMBL" id="MPUH01001678">
    <property type="protein sequence ID" value="OMJ66603.1"/>
    <property type="molecule type" value="Genomic_DNA"/>
</dbReference>
<evidence type="ECO:0000313" key="3">
    <source>
        <dbReference type="Proteomes" id="UP000187209"/>
    </source>
</evidence>
<feature type="compositionally biased region" description="Polar residues" evidence="1">
    <location>
        <begin position="137"/>
        <end position="146"/>
    </location>
</feature>
<feature type="region of interest" description="Disordered" evidence="1">
    <location>
        <begin position="91"/>
        <end position="146"/>
    </location>
</feature>
<comment type="caution">
    <text evidence="2">The sequence shown here is derived from an EMBL/GenBank/DDBJ whole genome shotgun (WGS) entry which is preliminary data.</text>
</comment>
<sequence length="167" mass="18853">MEPNHKCIEALEALEKYCFYCIPVKDLPLCSDCRKNIILSKKNFCERCLKETILHNKLKGDYFNESVADERIFEDLSRYFSGIPEENKDAKLIKISPPVDNRDESTKSVSLDGISVKEGSMNESDKSYNASSSDSNTKTYGTIASSNVPLKKNATRECDIEESQFTA</sequence>
<evidence type="ECO:0000256" key="1">
    <source>
        <dbReference type="SAM" id="MobiDB-lite"/>
    </source>
</evidence>
<proteinExistence type="predicted"/>
<name>A0A1R2APY2_9CILI</name>